<reference evidence="3 4" key="1">
    <citation type="submission" date="2018-09" db="EMBL/GenBank/DDBJ databases">
        <title>Comparative genomics of Leucobacter spp.</title>
        <authorList>
            <person name="Reis A.C."/>
            <person name="Kolvenbach B.A."/>
            <person name="Corvini P.F.X."/>
            <person name="Nunes O.C."/>
        </authorList>
    </citation>
    <scope>NUCLEOTIDE SEQUENCE [LARGE SCALE GENOMIC DNA]</scope>
    <source>
        <strain evidence="3 4">L-1</strain>
    </source>
</reference>
<comment type="caution">
    <text evidence="3">The sequence shown here is derived from an EMBL/GenBank/DDBJ whole genome shotgun (WGS) entry which is preliminary data.</text>
</comment>
<gene>
    <name evidence="3" type="ORF">D3226_01765</name>
</gene>
<dbReference type="InterPro" id="IPR006976">
    <property type="entry name" value="VanZ-like"/>
</dbReference>
<dbReference type="EMBL" id="QYAD01000001">
    <property type="protein sequence ID" value="MBL3688686.1"/>
    <property type="molecule type" value="Genomic_DNA"/>
</dbReference>
<keyword evidence="1" id="KW-0472">Membrane</keyword>
<sequence length="143" mass="15184">MLGLVLLCGTVAVITMWPHPVDQGSRGRIAELLDALHGLGVPAWFGYAQLEVLANVAMFAPLGLALGLLLPARRVWLAAVLLPLCSIAIELTQLWFLPARFATVSDVIANSVGAWIGIGIAALLRRLCARQRAVSAARSTPLP</sequence>
<feature type="transmembrane region" description="Helical" evidence="1">
    <location>
        <begin position="47"/>
        <end position="69"/>
    </location>
</feature>
<keyword evidence="1" id="KW-1133">Transmembrane helix</keyword>
<feature type="transmembrane region" description="Helical" evidence="1">
    <location>
        <begin position="76"/>
        <end position="96"/>
    </location>
</feature>
<keyword evidence="1" id="KW-0812">Transmembrane</keyword>
<protein>
    <submittedName>
        <fullName evidence="3">VanZ family protein</fullName>
    </submittedName>
</protein>
<dbReference type="Proteomes" id="UP001646141">
    <property type="component" value="Unassembled WGS sequence"/>
</dbReference>
<evidence type="ECO:0000259" key="2">
    <source>
        <dbReference type="Pfam" id="PF04892"/>
    </source>
</evidence>
<dbReference type="PANTHER" id="PTHR36834:SF1">
    <property type="entry name" value="INTEGRAL MEMBRANE PROTEIN"/>
    <property type="match status" value="1"/>
</dbReference>
<feature type="transmembrane region" description="Helical" evidence="1">
    <location>
        <begin position="108"/>
        <end position="128"/>
    </location>
</feature>
<accession>A0ABS1SP62</accession>
<organism evidence="3 4">
    <name type="scientific">Leucobacter chromiireducens subsp. chromiireducens</name>
    <dbReference type="NCBI Taxonomy" id="660067"/>
    <lineage>
        <taxon>Bacteria</taxon>
        <taxon>Bacillati</taxon>
        <taxon>Actinomycetota</taxon>
        <taxon>Actinomycetes</taxon>
        <taxon>Micrococcales</taxon>
        <taxon>Microbacteriaceae</taxon>
        <taxon>Leucobacter</taxon>
    </lineage>
</organism>
<evidence type="ECO:0000256" key="1">
    <source>
        <dbReference type="SAM" id="Phobius"/>
    </source>
</evidence>
<dbReference type="PANTHER" id="PTHR36834">
    <property type="entry name" value="MEMBRANE PROTEIN-RELATED"/>
    <property type="match status" value="1"/>
</dbReference>
<name>A0ABS1SP62_9MICO</name>
<evidence type="ECO:0000313" key="3">
    <source>
        <dbReference type="EMBL" id="MBL3688686.1"/>
    </source>
</evidence>
<proteinExistence type="predicted"/>
<keyword evidence="4" id="KW-1185">Reference proteome</keyword>
<dbReference type="InterPro" id="IPR053150">
    <property type="entry name" value="Teicoplanin_resist-assoc"/>
</dbReference>
<evidence type="ECO:0000313" key="4">
    <source>
        <dbReference type="Proteomes" id="UP001646141"/>
    </source>
</evidence>
<feature type="domain" description="VanZ-like" evidence="2">
    <location>
        <begin position="8"/>
        <end position="124"/>
    </location>
</feature>
<dbReference type="Pfam" id="PF04892">
    <property type="entry name" value="VanZ"/>
    <property type="match status" value="1"/>
</dbReference>